<dbReference type="PANTHER" id="PTHR23501">
    <property type="entry name" value="MAJOR FACILITATOR SUPERFAMILY"/>
    <property type="match status" value="1"/>
</dbReference>
<feature type="compositionally biased region" description="Basic and acidic residues" evidence="5">
    <location>
        <begin position="22"/>
        <end position="32"/>
    </location>
</feature>
<feature type="transmembrane region" description="Helical" evidence="6">
    <location>
        <begin position="470"/>
        <end position="491"/>
    </location>
</feature>
<evidence type="ECO:0000313" key="8">
    <source>
        <dbReference type="EMBL" id="KIM24430.1"/>
    </source>
</evidence>
<keyword evidence="2 6" id="KW-0812">Transmembrane</keyword>
<feature type="transmembrane region" description="Helical" evidence="6">
    <location>
        <begin position="614"/>
        <end position="636"/>
    </location>
</feature>
<proteinExistence type="predicted"/>
<dbReference type="EMBL" id="KN824324">
    <property type="protein sequence ID" value="KIM24430.1"/>
    <property type="molecule type" value="Genomic_DNA"/>
</dbReference>
<dbReference type="PROSITE" id="PS50850">
    <property type="entry name" value="MFS"/>
    <property type="match status" value="1"/>
</dbReference>
<feature type="transmembrane region" description="Helical" evidence="6">
    <location>
        <begin position="233"/>
        <end position="253"/>
    </location>
</feature>
<dbReference type="InterPro" id="IPR020846">
    <property type="entry name" value="MFS_dom"/>
</dbReference>
<dbReference type="PANTHER" id="PTHR23501:SF39">
    <property type="entry name" value="MULTIDRUG TRANSPORTER, PUTATIVE (AFU_ORTHOLOGUE AFUA_1G05010)-RELATED"/>
    <property type="match status" value="1"/>
</dbReference>
<keyword evidence="3 6" id="KW-1133">Transmembrane helix</keyword>
<evidence type="ECO:0000256" key="6">
    <source>
        <dbReference type="SAM" id="Phobius"/>
    </source>
</evidence>
<keyword evidence="4 6" id="KW-0472">Membrane</keyword>
<feature type="transmembrane region" description="Helical" evidence="6">
    <location>
        <begin position="497"/>
        <end position="517"/>
    </location>
</feature>
<dbReference type="GO" id="GO:0022857">
    <property type="term" value="F:transmembrane transporter activity"/>
    <property type="evidence" value="ECO:0007669"/>
    <property type="project" value="InterPro"/>
</dbReference>
<sequence>MLIRYLIRLATGNNNQNQSARQDPRRQQHWDAQEQDQYQQPSHSGYPQQYQQSGYAGYPPEQSQVVPQKSFWEVWGPRLRLMGAVFLPVILETLDYTIVATAQTNVVSVFNRLDLQSYIGTAYVLGSTVFLPIWASLADIFGRFWAMEVSLVIFLVGAAMSTGATNMPVLLVGRGISGVGAAGILSIVRIVLSDSTNLDDNNVQGAMMIVLYAIGFAVGPILGAALLKSNWRWVFGINLPVGVASMIIMWILIRNHTKGPQPPARFKRLPADVADDLQRQIGTGFWNKFSRIDVIGATLFIIFGITILLGLNWGSTDSTWNDAKVIACLAVGAATLILFVIWEWVVDHSTDHLAAQYTASDVENSYKGAQPKLGNRARAARFSPEFTRVTDPMLPMTMFRSYDIVATDFATMASGMIMLGIFYFVAIFFVIVNGSDAVSAGTQLLYFAPGMGIGAFVANRLIARFRQPKLAIVLATAILPVGVGLLAQALYNNPDQIKAWMIVSGIGVGLGFGPLSLQARYSQPENRVAIVVATNLFFRSFGGTLGLAQLSAVMYSRVRSYITDQVTSGQITIEQAMQLTASLSSIDSHTGGIFSLPKELQDVVSAAFKDGLRWAFFSLLPWLGIAFFLCLFLSTIPEERLNAKPQPEEHVETK</sequence>
<dbReference type="InterPro" id="IPR011701">
    <property type="entry name" value="MFS"/>
</dbReference>
<evidence type="ECO:0000313" key="9">
    <source>
        <dbReference type="Proteomes" id="UP000054097"/>
    </source>
</evidence>
<evidence type="ECO:0000256" key="5">
    <source>
        <dbReference type="SAM" id="MobiDB-lite"/>
    </source>
</evidence>
<evidence type="ECO:0000256" key="3">
    <source>
        <dbReference type="ARBA" id="ARBA00022989"/>
    </source>
</evidence>
<feature type="transmembrane region" description="Helical" evidence="6">
    <location>
        <begin position="118"/>
        <end position="137"/>
    </location>
</feature>
<feature type="transmembrane region" description="Helical" evidence="6">
    <location>
        <begin position="171"/>
        <end position="192"/>
    </location>
</feature>
<dbReference type="HOGENOM" id="CLU_000960_26_0_1"/>
<evidence type="ECO:0000256" key="2">
    <source>
        <dbReference type="ARBA" id="ARBA00022692"/>
    </source>
</evidence>
<reference evidence="8 9" key="1">
    <citation type="submission" date="2014-04" db="EMBL/GenBank/DDBJ databases">
        <authorList>
            <consortium name="DOE Joint Genome Institute"/>
            <person name="Kuo A."/>
            <person name="Zuccaro A."/>
            <person name="Kohler A."/>
            <person name="Nagy L.G."/>
            <person name="Floudas D."/>
            <person name="Copeland A."/>
            <person name="Barry K.W."/>
            <person name="Cichocki N."/>
            <person name="Veneault-Fourrey C."/>
            <person name="LaButti K."/>
            <person name="Lindquist E.A."/>
            <person name="Lipzen A."/>
            <person name="Lundell T."/>
            <person name="Morin E."/>
            <person name="Murat C."/>
            <person name="Sun H."/>
            <person name="Tunlid A."/>
            <person name="Henrissat B."/>
            <person name="Grigoriev I.V."/>
            <person name="Hibbett D.S."/>
            <person name="Martin F."/>
            <person name="Nordberg H.P."/>
            <person name="Cantor M.N."/>
            <person name="Hua S.X."/>
        </authorList>
    </citation>
    <scope>NUCLEOTIDE SEQUENCE [LARGE SCALE GENOMIC DNA]</scope>
    <source>
        <strain evidence="8 9">MAFF 305830</strain>
    </source>
</reference>
<feature type="transmembrane region" description="Helical" evidence="6">
    <location>
        <begin position="444"/>
        <end position="463"/>
    </location>
</feature>
<name>A0A0C3AIE7_SERVB</name>
<dbReference type="SUPFAM" id="SSF103473">
    <property type="entry name" value="MFS general substrate transporter"/>
    <property type="match status" value="1"/>
</dbReference>
<protein>
    <recommendedName>
        <fullName evidence="7">Major facilitator superfamily (MFS) profile domain-containing protein</fullName>
    </recommendedName>
</protein>
<accession>A0A0C3AIE7</accession>
<feature type="transmembrane region" description="Helical" evidence="6">
    <location>
        <begin position="409"/>
        <end position="432"/>
    </location>
</feature>
<comment type="subcellular location">
    <subcellularLocation>
        <location evidence="1">Membrane</location>
        <topology evidence="1">Multi-pass membrane protein</topology>
    </subcellularLocation>
</comment>
<organism evidence="8 9">
    <name type="scientific">Serendipita vermifera MAFF 305830</name>
    <dbReference type="NCBI Taxonomy" id="933852"/>
    <lineage>
        <taxon>Eukaryota</taxon>
        <taxon>Fungi</taxon>
        <taxon>Dikarya</taxon>
        <taxon>Basidiomycota</taxon>
        <taxon>Agaricomycotina</taxon>
        <taxon>Agaricomycetes</taxon>
        <taxon>Sebacinales</taxon>
        <taxon>Serendipitaceae</taxon>
        <taxon>Serendipita</taxon>
    </lineage>
</organism>
<feature type="domain" description="Major facilitator superfamily (MFS) profile" evidence="7">
    <location>
        <begin position="81"/>
        <end position="638"/>
    </location>
</feature>
<feature type="transmembrane region" description="Helical" evidence="6">
    <location>
        <begin position="79"/>
        <end position="98"/>
    </location>
</feature>
<dbReference type="Gene3D" id="1.20.1250.20">
    <property type="entry name" value="MFS general substrate transporter like domains"/>
    <property type="match status" value="2"/>
</dbReference>
<reference evidence="9" key="2">
    <citation type="submission" date="2015-01" db="EMBL/GenBank/DDBJ databases">
        <title>Evolutionary Origins and Diversification of the Mycorrhizal Mutualists.</title>
        <authorList>
            <consortium name="DOE Joint Genome Institute"/>
            <consortium name="Mycorrhizal Genomics Consortium"/>
            <person name="Kohler A."/>
            <person name="Kuo A."/>
            <person name="Nagy L.G."/>
            <person name="Floudas D."/>
            <person name="Copeland A."/>
            <person name="Barry K.W."/>
            <person name="Cichocki N."/>
            <person name="Veneault-Fourrey C."/>
            <person name="LaButti K."/>
            <person name="Lindquist E.A."/>
            <person name="Lipzen A."/>
            <person name="Lundell T."/>
            <person name="Morin E."/>
            <person name="Murat C."/>
            <person name="Riley R."/>
            <person name="Ohm R."/>
            <person name="Sun H."/>
            <person name="Tunlid A."/>
            <person name="Henrissat B."/>
            <person name="Grigoriev I.V."/>
            <person name="Hibbett D.S."/>
            <person name="Martin F."/>
        </authorList>
    </citation>
    <scope>NUCLEOTIDE SEQUENCE [LARGE SCALE GENOMIC DNA]</scope>
    <source>
        <strain evidence="9">MAFF 305830</strain>
    </source>
</reference>
<dbReference type="OrthoDB" id="6770063at2759"/>
<feature type="transmembrane region" description="Helical" evidence="6">
    <location>
        <begin position="204"/>
        <end position="227"/>
    </location>
</feature>
<feature type="transmembrane region" description="Helical" evidence="6">
    <location>
        <begin position="294"/>
        <end position="311"/>
    </location>
</feature>
<feature type="region of interest" description="Disordered" evidence="5">
    <location>
        <begin position="14"/>
        <end position="60"/>
    </location>
</feature>
<dbReference type="Pfam" id="PF07690">
    <property type="entry name" value="MFS_1"/>
    <property type="match status" value="1"/>
</dbReference>
<keyword evidence="9" id="KW-1185">Reference proteome</keyword>
<dbReference type="Proteomes" id="UP000054097">
    <property type="component" value="Unassembled WGS sequence"/>
</dbReference>
<dbReference type="InterPro" id="IPR036259">
    <property type="entry name" value="MFS_trans_sf"/>
</dbReference>
<gene>
    <name evidence="8" type="ORF">M408DRAFT_75936</name>
</gene>
<dbReference type="GO" id="GO:0005886">
    <property type="term" value="C:plasma membrane"/>
    <property type="evidence" value="ECO:0007669"/>
    <property type="project" value="TreeGrafter"/>
</dbReference>
<evidence type="ECO:0000259" key="7">
    <source>
        <dbReference type="PROSITE" id="PS50850"/>
    </source>
</evidence>
<evidence type="ECO:0000256" key="1">
    <source>
        <dbReference type="ARBA" id="ARBA00004141"/>
    </source>
</evidence>
<dbReference type="STRING" id="933852.A0A0C3AIE7"/>
<feature type="transmembrane region" description="Helical" evidence="6">
    <location>
        <begin position="529"/>
        <end position="550"/>
    </location>
</feature>
<feature type="transmembrane region" description="Helical" evidence="6">
    <location>
        <begin position="323"/>
        <end position="342"/>
    </location>
</feature>
<feature type="compositionally biased region" description="Low complexity" evidence="5">
    <location>
        <begin position="37"/>
        <end position="60"/>
    </location>
</feature>
<feature type="transmembrane region" description="Helical" evidence="6">
    <location>
        <begin position="144"/>
        <end position="165"/>
    </location>
</feature>
<evidence type="ECO:0000256" key="4">
    <source>
        <dbReference type="ARBA" id="ARBA00023136"/>
    </source>
</evidence>
<dbReference type="AlphaFoldDB" id="A0A0C3AIE7"/>